<dbReference type="Proteomes" id="UP000029452">
    <property type="component" value="Unassembled WGS sequence"/>
</dbReference>
<accession>A0A094WC75</accession>
<protein>
    <submittedName>
        <fullName evidence="2">Uncharacterized protein</fullName>
    </submittedName>
</protein>
<dbReference type="AlphaFoldDB" id="A0A094WC75"/>
<evidence type="ECO:0000313" key="2">
    <source>
        <dbReference type="EMBL" id="KGA95153.1"/>
    </source>
</evidence>
<sequence>MTDPFDHPSLKKLLFPMWIVWAAFLLTLRAGGPDLPANPHTGADGDGEGFSGFTPPHYQPVANVNVPTLPLGSPFNPAPSISPVAPPSPGPLGQAPGSFSPPAPSSSLPVQLYSVPLPSSSLGMSQGAVEPSAPVLSFGLTNGGVPQISPAAGTPSITYFAMGPSSLLNQFAQPPMVPFGQVGVQPQPYVSGLSVVGTFPNPFTPTCNYYFFPNCGQNGGFSTNFRYSTR</sequence>
<comment type="caution">
    <text evidence="2">The sequence shown here is derived from an EMBL/GenBank/DDBJ whole genome shotgun (WGS) entry which is preliminary data.</text>
</comment>
<gene>
    <name evidence="2" type="ORF">LptCag_2587</name>
</gene>
<name>A0A094WC75_9BACT</name>
<reference evidence="2 3" key="1">
    <citation type="submission" date="2014-06" db="EMBL/GenBank/DDBJ databases">
        <title>Draft genome sequence of iron oxidizing acidophile Leptospirillum ferriphilum DSM14647.</title>
        <authorList>
            <person name="Cardenas J.P."/>
            <person name="Lazcano M."/>
            <person name="Ossandon F.J."/>
            <person name="Corbett M."/>
            <person name="Holmes D.S."/>
            <person name="Watkin E."/>
        </authorList>
    </citation>
    <scope>NUCLEOTIDE SEQUENCE [LARGE SCALE GENOMIC DNA]</scope>
    <source>
        <strain evidence="2 3">DSM 14647</strain>
    </source>
</reference>
<evidence type="ECO:0000313" key="3">
    <source>
        <dbReference type="Proteomes" id="UP000029452"/>
    </source>
</evidence>
<feature type="region of interest" description="Disordered" evidence="1">
    <location>
        <begin position="80"/>
        <end position="104"/>
    </location>
</feature>
<proteinExistence type="predicted"/>
<dbReference type="PATRIC" id="fig|178606.4.peg.371"/>
<dbReference type="EMBL" id="JPGK01000001">
    <property type="protein sequence ID" value="KGA95153.1"/>
    <property type="molecule type" value="Genomic_DNA"/>
</dbReference>
<organism evidence="2 3">
    <name type="scientific">Leptospirillum ferriphilum</name>
    <dbReference type="NCBI Taxonomy" id="178606"/>
    <lineage>
        <taxon>Bacteria</taxon>
        <taxon>Pseudomonadati</taxon>
        <taxon>Nitrospirota</taxon>
        <taxon>Nitrospiria</taxon>
        <taxon>Nitrospirales</taxon>
        <taxon>Nitrospiraceae</taxon>
        <taxon>Leptospirillum</taxon>
    </lineage>
</organism>
<dbReference type="RefSeq" id="WP_036080172.1">
    <property type="nucleotide sequence ID" value="NZ_JBPKCJ010000001.1"/>
</dbReference>
<feature type="region of interest" description="Disordered" evidence="1">
    <location>
        <begin position="37"/>
        <end position="56"/>
    </location>
</feature>
<evidence type="ECO:0000256" key="1">
    <source>
        <dbReference type="SAM" id="MobiDB-lite"/>
    </source>
</evidence>